<name>A0ABX0M4C9_9BURK</name>
<keyword evidence="2" id="KW-1185">Reference proteome</keyword>
<organism evidence="1 2">
    <name type="scientific">Massilia aquatica</name>
    <dbReference type="NCBI Taxonomy" id="2609000"/>
    <lineage>
        <taxon>Bacteria</taxon>
        <taxon>Pseudomonadati</taxon>
        <taxon>Pseudomonadota</taxon>
        <taxon>Betaproteobacteria</taxon>
        <taxon>Burkholderiales</taxon>
        <taxon>Oxalobacteraceae</taxon>
        <taxon>Telluria group</taxon>
        <taxon>Massilia</taxon>
    </lineage>
</organism>
<reference evidence="1 2" key="1">
    <citation type="submission" date="2019-09" db="EMBL/GenBank/DDBJ databases">
        <title>Taxonomy of Antarctic Massilia spp.: description of Massilia rubra sp. nov., Massilia aquatica sp. nov., Massilia mucilaginosa sp. nov., Massilia frigida sp. nov. isolated from streams, lakes and regoliths.</title>
        <authorList>
            <person name="Holochova P."/>
            <person name="Sedlacek I."/>
            <person name="Kralova S."/>
            <person name="Maslanova I."/>
            <person name="Busse H.-J."/>
            <person name="Stankova E."/>
            <person name="Vrbovska V."/>
            <person name="Kovarovic V."/>
            <person name="Bartak M."/>
            <person name="Svec P."/>
            <person name="Pantucek R."/>
        </authorList>
    </citation>
    <scope>NUCLEOTIDE SEQUENCE [LARGE SCALE GENOMIC DNA]</scope>
    <source>
        <strain evidence="1 2">CCM 8693</strain>
    </source>
</reference>
<accession>A0ABX0M4C9</accession>
<dbReference type="RefSeq" id="WP_167077780.1">
    <property type="nucleotide sequence ID" value="NZ_VVIW01000010.1"/>
</dbReference>
<evidence type="ECO:0000313" key="2">
    <source>
        <dbReference type="Proteomes" id="UP000819052"/>
    </source>
</evidence>
<dbReference type="EMBL" id="VVIW01000010">
    <property type="protein sequence ID" value="NHZ42029.1"/>
    <property type="molecule type" value="Genomic_DNA"/>
</dbReference>
<sequence>MNEVPFFVRRQIDQRDLLRFFERELGLSCESILHQKDTALAFLMTIEHDEGFRHYVYLFWREGPVLDKSLAQLAPIFADEFATEILFESESSIADTSAEEWLLAVPGGGVPTLVSIIDLADGIDVAGPYCLIVADDPLMPPDS</sequence>
<proteinExistence type="predicted"/>
<protein>
    <submittedName>
        <fullName evidence="1">Uncharacterized protein</fullName>
    </submittedName>
</protein>
<dbReference type="Proteomes" id="UP000819052">
    <property type="component" value="Unassembled WGS sequence"/>
</dbReference>
<comment type="caution">
    <text evidence="1">The sequence shown here is derived from an EMBL/GenBank/DDBJ whole genome shotgun (WGS) entry which is preliminary data.</text>
</comment>
<gene>
    <name evidence="1" type="ORF">F1609_17920</name>
</gene>
<evidence type="ECO:0000313" key="1">
    <source>
        <dbReference type="EMBL" id="NHZ42029.1"/>
    </source>
</evidence>